<dbReference type="SUPFAM" id="SSF50998">
    <property type="entry name" value="Quinoprotein alcohol dehydrogenase-like"/>
    <property type="match status" value="1"/>
</dbReference>
<dbReference type="InterPro" id="IPR011047">
    <property type="entry name" value="Quinoprotein_ADH-like_sf"/>
</dbReference>
<feature type="region of interest" description="Disordered" evidence="2">
    <location>
        <begin position="1"/>
        <end position="33"/>
    </location>
</feature>
<evidence type="ECO:0000259" key="3">
    <source>
        <dbReference type="Pfam" id="PF08547"/>
    </source>
</evidence>
<dbReference type="InterPro" id="IPR008979">
    <property type="entry name" value="Galactose-bd-like_sf"/>
</dbReference>
<sequence>MPSFLKPSPIRNMRNTNGYWNGQATSTLKSSTQAKQRRRCGRACQIGGRCDFADCRTSAVNKIGKINYKGILMNRTTIFAAMLFVIAAVSVAEAEERVLFGFDQPESAKAWQTVNDGVMGGRSDGRFKINEDNNMEFFGTLSLKNNGGFASVRARDGNLALKQDDVIVTRVKGDGREYNINLYTEKNRFSYRQSFKTKKDEWIEVEFPLDTFSATWRGQRFPNEKLDPSTLTGLGFLLGDKTPGPFKLEVEWIKVGKSLGEMFKVLCEGTYKHHLQGVCTDEISIFWSFTTTLVKTDMEGKVLNTISVANHHGDLCFHDGKLYVAVNLGKFNDPEGNADSWVYVYDAETLTELARHETQEVFHGAGGIGYRDGHFVVVGGLPDGVEENYVYEYDSEFKFLKKYIINSGHTRLGIQTATFANDRWWFGCYGDPKILLVTDTDFRMQGRYEIDCSLGIEGMTHGRLLVGSGRCEKDNGCAGGVQTAFPNEKAGLQFQSNTSK</sequence>
<dbReference type="Proteomes" id="UP000317977">
    <property type="component" value="Unassembled WGS sequence"/>
</dbReference>
<comment type="caution">
    <text evidence="4">The sequence shown here is derived from an EMBL/GenBank/DDBJ whole genome shotgun (WGS) entry which is preliminary data.</text>
</comment>
<evidence type="ECO:0000256" key="2">
    <source>
        <dbReference type="SAM" id="MobiDB-lite"/>
    </source>
</evidence>
<gene>
    <name evidence="4" type="ORF">Poly59_58540</name>
</gene>
<accession>A0A5C6EGP0</accession>
<feature type="domain" description="NADH:ubiquinone oxidoreductase intermediate-associated protein 30" evidence="3">
    <location>
        <begin position="100"/>
        <end position="250"/>
    </location>
</feature>
<reference evidence="4 5" key="1">
    <citation type="submission" date="2019-02" db="EMBL/GenBank/DDBJ databases">
        <title>Deep-cultivation of Planctomycetes and their phenomic and genomic characterization uncovers novel biology.</title>
        <authorList>
            <person name="Wiegand S."/>
            <person name="Jogler M."/>
            <person name="Boedeker C."/>
            <person name="Pinto D."/>
            <person name="Vollmers J."/>
            <person name="Rivas-Marin E."/>
            <person name="Kohn T."/>
            <person name="Peeters S.H."/>
            <person name="Heuer A."/>
            <person name="Rast P."/>
            <person name="Oberbeckmann S."/>
            <person name="Bunk B."/>
            <person name="Jeske O."/>
            <person name="Meyerdierks A."/>
            <person name="Storesund J.E."/>
            <person name="Kallscheuer N."/>
            <person name="Luecker S."/>
            <person name="Lage O.M."/>
            <person name="Pohl T."/>
            <person name="Merkel B.J."/>
            <person name="Hornburger P."/>
            <person name="Mueller R.-W."/>
            <person name="Bruemmer F."/>
            <person name="Labrenz M."/>
            <person name="Spormann A.M."/>
            <person name="Op Den Camp H."/>
            <person name="Overmann J."/>
            <person name="Amann R."/>
            <person name="Jetten M.S.M."/>
            <person name="Mascher T."/>
            <person name="Medema M.H."/>
            <person name="Devos D.P."/>
            <person name="Kaster A.-K."/>
            <person name="Ovreas L."/>
            <person name="Rohde M."/>
            <person name="Galperin M.Y."/>
            <person name="Jogler C."/>
        </authorList>
    </citation>
    <scope>NUCLEOTIDE SEQUENCE [LARGE SCALE GENOMIC DNA]</scope>
    <source>
        <strain evidence="4 5">Poly59</strain>
    </source>
</reference>
<dbReference type="Pfam" id="PF08547">
    <property type="entry name" value="CIA30"/>
    <property type="match status" value="1"/>
</dbReference>
<evidence type="ECO:0000256" key="1">
    <source>
        <dbReference type="ARBA" id="ARBA00007884"/>
    </source>
</evidence>
<dbReference type="InterPro" id="IPR013857">
    <property type="entry name" value="NADH-UbQ_OxRdtase-assoc_prot30"/>
</dbReference>
<dbReference type="EMBL" id="SJPX01000006">
    <property type="protein sequence ID" value="TWU46881.1"/>
    <property type="molecule type" value="Genomic_DNA"/>
</dbReference>
<evidence type="ECO:0000313" key="4">
    <source>
        <dbReference type="EMBL" id="TWU46881.1"/>
    </source>
</evidence>
<dbReference type="AlphaFoldDB" id="A0A5C6EGP0"/>
<protein>
    <submittedName>
        <fullName evidence="4">Complex I intermediate-associated protein 30 (CIA30)</fullName>
    </submittedName>
</protein>
<dbReference type="InterPro" id="IPR039131">
    <property type="entry name" value="NDUFAF1"/>
</dbReference>
<evidence type="ECO:0000313" key="5">
    <source>
        <dbReference type="Proteomes" id="UP000317977"/>
    </source>
</evidence>
<feature type="compositionally biased region" description="Polar residues" evidence="2">
    <location>
        <begin position="13"/>
        <end position="33"/>
    </location>
</feature>
<name>A0A5C6EGP0_9BACT</name>
<proteinExistence type="inferred from homology"/>
<keyword evidence="5" id="KW-1185">Reference proteome</keyword>
<comment type="similarity">
    <text evidence="1">Belongs to the CIA30 family.</text>
</comment>
<dbReference type="PANTHER" id="PTHR13194:SF19">
    <property type="entry name" value="NAD(P)-BINDING ROSSMANN-FOLD SUPERFAMILY PROTEIN"/>
    <property type="match status" value="1"/>
</dbReference>
<dbReference type="SUPFAM" id="SSF49785">
    <property type="entry name" value="Galactose-binding domain-like"/>
    <property type="match status" value="1"/>
</dbReference>
<organism evidence="4 5">
    <name type="scientific">Rubripirellula reticaptiva</name>
    <dbReference type="NCBI Taxonomy" id="2528013"/>
    <lineage>
        <taxon>Bacteria</taxon>
        <taxon>Pseudomonadati</taxon>
        <taxon>Planctomycetota</taxon>
        <taxon>Planctomycetia</taxon>
        <taxon>Pirellulales</taxon>
        <taxon>Pirellulaceae</taxon>
        <taxon>Rubripirellula</taxon>
    </lineage>
</organism>
<dbReference type="PANTHER" id="PTHR13194">
    <property type="entry name" value="COMPLEX I INTERMEDIATE-ASSOCIATED PROTEIN 30"/>
    <property type="match status" value="1"/>
</dbReference>